<keyword evidence="1" id="KW-1133">Transmembrane helix</keyword>
<name>A0AB39L163_9MICC</name>
<evidence type="ECO:0000313" key="2">
    <source>
        <dbReference type="EMBL" id="XDP44690.1"/>
    </source>
</evidence>
<organism evidence="2">
    <name type="scientific">Sinomonas puerhi</name>
    <dbReference type="NCBI Taxonomy" id="3238584"/>
    <lineage>
        <taxon>Bacteria</taxon>
        <taxon>Bacillati</taxon>
        <taxon>Actinomycetota</taxon>
        <taxon>Actinomycetes</taxon>
        <taxon>Micrococcales</taxon>
        <taxon>Micrococcaceae</taxon>
        <taxon>Sinomonas</taxon>
    </lineage>
</organism>
<keyword evidence="1" id="KW-0812">Transmembrane</keyword>
<dbReference type="EMBL" id="CP163302">
    <property type="protein sequence ID" value="XDP44690.1"/>
    <property type="molecule type" value="Genomic_DNA"/>
</dbReference>
<dbReference type="KEGG" id="spue:AB5L97_15665"/>
<reference evidence="2" key="1">
    <citation type="submission" date="2024-07" db="EMBL/GenBank/DDBJ databases">
        <authorList>
            <person name="fu j."/>
        </authorList>
    </citation>
    <scope>NUCLEOTIDE SEQUENCE</scope>
    <source>
        <strain evidence="2">P10A9</strain>
    </source>
</reference>
<evidence type="ECO:0000256" key="1">
    <source>
        <dbReference type="SAM" id="Phobius"/>
    </source>
</evidence>
<dbReference type="RefSeq" id="WP_369045350.1">
    <property type="nucleotide sequence ID" value="NZ_CP163302.1"/>
</dbReference>
<gene>
    <name evidence="2" type="ORF">AB5L97_15665</name>
</gene>
<accession>A0AB39L163</accession>
<keyword evidence="1" id="KW-0472">Membrane</keyword>
<proteinExistence type="predicted"/>
<feature type="transmembrane region" description="Helical" evidence="1">
    <location>
        <begin position="46"/>
        <end position="68"/>
    </location>
</feature>
<protein>
    <submittedName>
        <fullName evidence="2">Uncharacterized protein</fullName>
    </submittedName>
</protein>
<sequence>MARRQRVRTGREGAVPGIIVNAALLYLANVWPGWSIVPFLTPSTSQVMGAVNAAWIAGLAANAVYLIAGMPLLRALGEIVVLIFGIVAAFRIWDVFPFDFSGSSFDWALVARILLVIGIAGSFIGIIAQIVALGRAAAGLGKRS</sequence>
<feature type="transmembrane region" description="Helical" evidence="1">
    <location>
        <begin position="75"/>
        <end position="93"/>
    </location>
</feature>
<feature type="transmembrane region" description="Helical" evidence="1">
    <location>
        <begin position="113"/>
        <end position="134"/>
    </location>
</feature>
<feature type="transmembrane region" description="Helical" evidence="1">
    <location>
        <begin position="12"/>
        <end position="34"/>
    </location>
</feature>
<dbReference type="AlphaFoldDB" id="A0AB39L163"/>